<keyword evidence="5 7" id="KW-0496">Mitochondrion</keyword>
<keyword evidence="9" id="KW-1185">Reference proteome</keyword>
<dbReference type="AlphaFoldDB" id="A0A9P6DQA5"/>
<protein>
    <recommendedName>
        <fullName evidence="7">Protein arginine methyltransferase NDUFAF7</fullName>
        <ecNumber evidence="7">2.1.1.320</ecNumber>
    </recommendedName>
</protein>
<dbReference type="Pfam" id="PF02636">
    <property type="entry name" value="Methyltransf_28"/>
    <property type="match status" value="1"/>
</dbReference>
<evidence type="ECO:0000256" key="5">
    <source>
        <dbReference type="ARBA" id="ARBA00023128"/>
    </source>
</evidence>
<dbReference type="EMBL" id="MU129089">
    <property type="protein sequence ID" value="KAF9507173.1"/>
    <property type="molecule type" value="Genomic_DNA"/>
</dbReference>
<dbReference type="PANTHER" id="PTHR12049">
    <property type="entry name" value="PROTEIN ARGININE METHYLTRANSFERASE NDUFAF7, MITOCHONDRIAL"/>
    <property type="match status" value="1"/>
</dbReference>
<dbReference type="InterPro" id="IPR003788">
    <property type="entry name" value="NDUFAF7"/>
</dbReference>
<evidence type="ECO:0000256" key="4">
    <source>
        <dbReference type="ARBA" id="ARBA00022679"/>
    </source>
</evidence>
<dbReference type="PANTHER" id="PTHR12049:SF7">
    <property type="entry name" value="PROTEIN ARGININE METHYLTRANSFERASE NDUFAF7, MITOCHONDRIAL"/>
    <property type="match status" value="1"/>
</dbReference>
<name>A0A9P6DQA5_9AGAM</name>
<dbReference type="OrthoDB" id="438553at2759"/>
<dbReference type="Gene3D" id="3.40.50.12710">
    <property type="match status" value="1"/>
</dbReference>
<comment type="catalytic activity">
    <reaction evidence="6 7">
        <text>L-arginyl-[protein] + 2 S-adenosyl-L-methionine = N(omega),N(omega)'-dimethyl-L-arginyl-[protein] + 2 S-adenosyl-L-homocysteine + 2 H(+)</text>
        <dbReference type="Rhea" id="RHEA:48108"/>
        <dbReference type="Rhea" id="RHEA-COMP:10532"/>
        <dbReference type="Rhea" id="RHEA-COMP:11992"/>
        <dbReference type="ChEBI" id="CHEBI:15378"/>
        <dbReference type="ChEBI" id="CHEBI:29965"/>
        <dbReference type="ChEBI" id="CHEBI:57856"/>
        <dbReference type="ChEBI" id="CHEBI:59789"/>
        <dbReference type="ChEBI" id="CHEBI:88221"/>
        <dbReference type="EC" id="2.1.1.320"/>
    </reaction>
</comment>
<keyword evidence="3 7" id="KW-0489">Methyltransferase</keyword>
<dbReference type="GO" id="GO:0032981">
    <property type="term" value="P:mitochondrial respiratory chain complex I assembly"/>
    <property type="evidence" value="ECO:0007669"/>
    <property type="project" value="TreeGrafter"/>
</dbReference>
<dbReference type="SUPFAM" id="SSF53335">
    <property type="entry name" value="S-adenosyl-L-methionine-dependent methyltransferases"/>
    <property type="match status" value="1"/>
</dbReference>
<dbReference type="GO" id="GO:0035243">
    <property type="term" value="F:protein-arginine omega-N symmetric methyltransferase activity"/>
    <property type="evidence" value="ECO:0007669"/>
    <property type="project" value="UniProtKB-EC"/>
</dbReference>
<dbReference type="Proteomes" id="UP000886523">
    <property type="component" value="Unassembled WGS sequence"/>
</dbReference>
<reference evidence="8" key="1">
    <citation type="journal article" date="2020" name="Nat. Commun.">
        <title>Large-scale genome sequencing of mycorrhizal fungi provides insights into the early evolution of symbiotic traits.</title>
        <authorList>
            <person name="Miyauchi S."/>
            <person name="Kiss E."/>
            <person name="Kuo A."/>
            <person name="Drula E."/>
            <person name="Kohler A."/>
            <person name="Sanchez-Garcia M."/>
            <person name="Morin E."/>
            <person name="Andreopoulos B."/>
            <person name="Barry K.W."/>
            <person name="Bonito G."/>
            <person name="Buee M."/>
            <person name="Carver A."/>
            <person name="Chen C."/>
            <person name="Cichocki N."/>
            <person name="Clum A."/>
            <person name="Culley D."/>
            <person name="Crous P.W."/>
            <person name="Fauchery L."/>
            <person name="Girlanda M."/>
            <person name="Hayes R.D."/>
            <person name="Keri Z."/>
            <person name="LaButti K."/>
            <person name="Lipzen A."/>
            <person name="Lombard V."/>
            <person name="Magnuson J."/>
            <person name="Maillard F."/>
            <person name="Murat C."/>
            <person name="Nolan M."/>
            <person name="Ohm R.A."/>
            <person name="Pangilinan J."/>
            <person name="Pereira M.F."/>
            <person name="Perotto S."/>
            <person name="Peter M."/>
            <person name="Pfister S."/>
            <person name="Riley R."/>
            <person name="Sitrit Y."/>
            <person name="Stielow J.B."/>
            <person name="Szollosi G."/>
            <person name="Zifcakova L."/>
            <person name="Stursova M."/>
            <person name="Spatafora J.W."/>
            <person name="Tedersoo L."/>
            <person name="Vaario L.M."/>
            <person name="Yamada A."/>
            <person name="Yan M."/>
            <person name="Wang P."/>
            <person name="Xu J."/>
            <person name="Bruns T."/>
            <person name="Baldrian P."/>
            <person name="Vilgalys R."/>
            <person name="Dunand C."/>
            <person name="Henrissat B."/>
            <person name="Grigoriev I.V."/>
            <person name="Hibbett D."/>
            <person name="Nagy L.G."/>
            <person name="Martin F.M."/>
        </authorList>
    </citation>
    <scope>NUCLEOTIDE SEQUENCE</scope>
    <source>
        <strain evidence="8">UP504</strain>
    </source>
</reference>
<evidence type="ECO:0000256" key="1">
    <source>
        <dbReference type="ARBA" id="ARBA00004173"/>
    </source>
</evidence>
<proteinExistence type="inferred from homology"/>
<dbReference type="GO" id="GO:0032259">
    <property type="term" value="P:methylation"/>
    <property type="evidence" value="ECO:0007669"/>
    <property type="project" value="UniProtKB-KW"/>
</dbReference>
<organism evidence="8 9">
    <name type="scientific">Hydnum rufescens UP504</name>
    <dbReference type="NCBI Taxonomy" id="1448309"/>
    <lineage>
        <taxon>Eukaryota</taxon>
        <taxon>Fungi</taxon>
        <taxon>Dikarya</taxon>
        <taxon>Basidiomycota</taxon>
        <taxon>Agaricomycotina</taxon>
        <taxon>Agaricomycetes</taxon>
        <taxon>Cantharellales</taxon>
        <taxon>Hydnaceae</taxon>
        <taxon>Hydnum</taxon>
    </lineage>
</organism>
<evidence type="ECO:0000256" key="2">
    <source>
        <dbReference type="ARBA" id="ARBA00005891"/>
    </source>
</evidence>
<dbReference type="GO" id="GO:0005739">
    <property type="term" value="C:mitochondrion"/>
    <property type="evidence" value="ECO:0007669"/>
    <property type="project" value="UniProtKB-SubCell"/>
</dbReference>
<evidence type="ECO:0000256" key="3">
    <source>
        <dbReference type="ARBA" id="ARBA00022603"/>
    </source>
</evidence>
<gene>
    <name evidence="8" type="ORF">BS47DRAFT_1352025</name>
</gene>
<comment type="similarity">
    <text evidence="2 7">Belongs to the NDUFAF7 family.</text>
</comment>
<evidence type="ECO:0000256" key="7">
    <source>
        <dbReference type="RuleBase" id="RU364114"/>
    </source>
</evidence>
<comment type="caution">
    <text evidence="8">The sequence shown here is derived from an EMBL/GenBank/DDBJ whole genome shotgun (WGS) entry which is preliminary data.</text>
</comment>
<dbReference type="InterPro" id="IPR029063">
    <property type="entry name" value="SAM-dependent_MTases_sf"/>
</dbReference>
<evidence type="ECO:0000256" key="6">
    <source>
        <dbReference type="ARBA" id="ARBA00048612"/>
    </source>
</evidence>
<dbReference type="InterPro" id="IPR038375">
    <property type="entry name" value="NDUFAF7_sf"/>
</dbReference>
<comment type="subcellular location">
    <subcellularLocation>
        <location evidence="1 7">Mitochondrion</location>
    </subcellularLocation>
</comment>
<evidence type="ECO:0000313" key="9">
    <source>
        <dbReference type="Proteomes" id="UP000886523"/>
    </source>
</evidence>
<sequence length="402" mass="45561">MRATARANFFLHVTRQPVLAQGGGMLTLPWERRSFTRAGPGPLDFDTTHSNKFGPTALEKILVDSIKATGPLQVSRYMQMCLSHPTEGYYMKGHVFGARGDFVTSPEISQVFGELVALWLLSRWMEDSRALPVRLIELGPGRGSLMEDILRTFDRFPTIRNSHLSVHLIENSENLKNVQKAKLEPFSRKNGDRISIQWHHHIQDIRDKTPMYTMVLAHEFFDAMPIHILERTAHDFKEVLIGTAQRKISRQSSIAYRRTFIVHPEFFLQFVLSDTSTPTATLLASSSSRFSNVPFGSRLEISPTSWTIARAVAELIKYGGAGLVIDYGDDHVFGSSFRGFRKHQIVDVFDQPGHSDLTANVDFAYLKEAIGPVGLSTDLINLSVLRRHLIRGWLYQRVLWVL</sequence>
<keyword evidence="4 7" id="KW-0808">Transferase</keyword>
<evidence type="ECO:0000313" key="8">
    <source>
        <dbReference type="EMBL" id="KAF9507173.1"/>
    </source>
</evidence>
<comment type="function">
    <text evidence="7">Arginine methyltransferase involved in the assembly or stability of mitochondrial NADH:ubiquinone oxidoreductase complex (complex I).</text>
</comment>
<dbReference type="EC" id="2.1.1.320" evidence="7"/>
<accession>A0A9P6DQA5</accession>